<evidence type="ECO:0000256" key="2">
    <source>
        <dbReference type="ARBA" id="ARBA00006375"/>
    </source>
</evidence>
<dbReference type="PANTHER" id="PTHR45939">
    <property type="entry name" value="PEROXISOMAL MEMBRANE PROTEIN PMP34-RELATED"/>
    <property type="match status" value="1"/>
</dbReference>
<proteinExistence type="inferred from homology"/>
<accession>A0ABR4K9Q2</accession>
<keyword evidence="3 10" id="KW-0813">Transport</keyword>
<reference evidence="11 12" key="1">
    <citation type="submission" date="2024-07" db="EMBL/GenBank/DDBJ databases">
        <title>Section-level genome sequencing and comparative genomics of Aspergillus sections Usti and Cavernicolus.</title>
        <authorList>
            <consortium name="Lawrence Berkeley National Laboratory"/>
            <person name="Nybo J.L."/>
            <person name="Vesth T.C."/>
            <person name="Theobald S."/>
            <person name="Frisvad J.C."/>
            <person name="Larsen T.O."/>
            <person name="Kjaerboelling I."/>
            <person name="Rothschild-Mancinelli K."/>
            <person name="Lyhne E.K."/>
            <person name="Kogle M.E."/>
            <person name="Barry K."/>
            <person name="Clum A."/>
            <person name="Na H."/>
            <person name="Ledsgaard L."/>
            <person name="Lin J."/>
            <person name="Lipzen A."/>
            <person name="Kuo A."/>
            <person name="Riley R."/>
            <person name="Mondo S."/>
            <person name="Labutti K."/>
            <person name="Haridas S."/>
            <person name="Pangalinan J."/>
            <person name="Salamov A.A."/>
            <person name="Simmons B.A."/>
            <person name="Magnuson J.K."/>
            <person name="Chen J."/>
            <person name="Drula E."/>
            <person name="Henrissat B."/>
            <person name="Wiebenga A."/>
            <person name="Lubbers R.J."/>
            <person name="Gomes A.C."/>
            <person name="Makela M.R."/>
            <person name="Stajich J."/>
            <person name="Grigoriev I.V."/>
            <person name="Mortensen U.H."/>
            <person name="De Vries R.P."/>
            <person name="Baker S.E."/>
            <person name="Andersen M.R."/>
        </authorList>
    </citation>
    <scope>NUCLEOTIDE SEQUENCE [LARGE SCALE GENOMIC DNA]</scope>
    <source>
        <strain evidence="11 12">CBS 123904</strain>
    </source>
</reference>
<keyword evidence="6" id="KW-0999">Mitochondrion inner membrane</keyword>
<keyword evidence="4 9" id="KW-0812">Transmembrane</keyword>
<protein>
    <submittedName>
        <fullName evidence="11">Mitochondrial carrier domain-containing protein</fullName>
    </submittedName>
</protein>
<feature type="repeat" description="Solcar" evidence="9">
    <location>
        <begin position="221"/>
        <end position="311"/>
    </location>
</feature>
<dbReference type="Proteomes" id="UP001610446">
    <property type="component" value="Unassembled WGS sequence"/>
</dbReference>
<dbReference type="PROSITE" id="PS50920">
    <property type="entry name" value="SOLCAR"/>
    <property type="match status" value="3"/>
</dbReference>
<evidence type="ECO:0000256" key="6">
    <source>
        <dbReference type="ARBA" id="ARBA00022792"/>
    </source>
</evidence>
<comment type="subcellular location">
    <subcellularLocation>
        <location evidence="1">Membrane</location>
        <topology evidence="1">Multi-pass membrane protein</topology>
    </subcellularLocation>
</comment>
<comment type="similarity">
    <text evidence="2 10">Belongs to the mitochondrial carrier (TC 2.A.29) family.</text>
</comment>
<dbReference type="Pfam" id="PF00153">
    <property type="entry name" value="Mito_carr"/>
    <property type="match status" value="3"/>
</dbReference>
<keyword evidence="8 9" id="KW-0472">Membrane</keyword>
<name>A0ABR4K9Q2_9EURO</name>
<dbReference type="InterPro" id="IPR052217">
    <property type="entry name" value="Mito/Peroxisomal_Carrier"/>
</dbReference>
<evidence type="ECO:0000256" key="9">
    <source>
        <dbReference type="PROSITE-ProRule" id="PRU00282"/>
    </source>
</evidence>
<evidence type="ECO:0000256" key="7">
    <source>
        <dbReference type="ARBA" id="ARBA00022989"/>
    </source>
</evidence>
<feature type="repeat" description="Solcar" evidence="9">
    <location>
        <begin position="131"/>
        <end position="212"/>
    </location>
</feature>
<dbReference type="EMBL" id="JBFXLU010000046">
    <property type="protein sequence ID" value="KAL2848891.1"/>
    <property type="molecule type" value="Genomic_DNA"/>
</dbReference>
<comment type="caution">
    <text evidence="11">The sequence shown here is derived from an EMBL/GenBank/DDBJ whole genome shotgun (WGS) entry which is preliminary data.</text>
</comment>
<evidence type="ECO:0000313" key="12">
    <source>
        <dbReference type="Proteomes" id="UP001610446"/>
    </source>
</evidence>
<dbReference type="Gene3D" id="1.50.40.10">
    <property type="entry name" value="Mitochondrial carrier domain"/>
    <property type="match status" value="1"/>
</dbReference>
<evidence type="ECO:0000256" key="5">
    <source>
        <dbReference type="ARBA" id="ARBA00022737"/>
    </source>
</evidence>
<dbReference type="InterPro" id="IPR018108">
    <property type="entry name" value="MCP_transmembrane"/>
</dbReference>
<keyword evidence="7" id="KW-1133">Transmembrane helix</keyword>
<evidence type="ECO:0000256" key="8">
    <source>
        <dbReference type="ARBA" id="ARBA00023136"/>
    </source>
</evidence>
<evidence type="ECO:0000256" key="10">
    <source>
        <dbReference type="RuleBase" id="RU000488"/>
    </source>
</evidence>
<feature type="repeat" description="Solcar" evidence="9">
    <location>
        <begin position="7"/>
        <end position="113"/>
    </location>
</feature>
<evidence type="ECO:0000256" key="4">
    <source>
        <dbReference type="ARBA" id="ARBA00022692"/>
    </source>
</evidence>
<evidence type="ECO:0000256" key="1">
    <source>
        <dbReference type="ARBA" id="ARBA00004141"/>
    </source>
</evidence>
<gene>
    <name evidence="11" type="ORF">BJY01DRAFT_246115</name>
</gene>
<evidence type="ECO:0000313" key="11">
    <source>
        <dbReference type="EMBL" id="KAL2848891.1"/>
    </source>
</evidence>
<keyword evidence="6" id="KW-0496">Mitochondrion</keyword>
<evidence type="ECO:0000256" key="3">
    <source>
        <dbReference type="ARBA" id="ARBA00022448"/>
    </source>
</evidence>
<organism evidence="11 12">
    <name type="scientific">Aspergillus pseudoustus</name>
    <dbReference type="NCBI Taxonomy" id="1810923"/>
    <lineage>
        <taxon>Eukaryota</taxon>
        <taxon>Fungi</taxon>
        <taxon>Dikarya</taxon>
        <taxon>Ascomycota</taxon>
        <taxon>Pezizomycotina</taxon>
        <taxon>Eurotiomycetes</taxon>
        <taxon>Eurotiomycetidae</taxon>
        <taxon>Eurotiales</taxon>
        <taxon>Aspergillaceae</taxon>
        <taxon>Aspergillus</taxon>
        <taxon>Aspergillus subgen. Nidulantes</taxon>
    </lineage>
</organism>
<dbReference type="SUPFAM" id="SSF103506">
    <property type="entry name" value="Mitochondrial carrier"/>
    <property type="match status" value="1"/>
</dbReference>
<sequence length="326" mass="36251">MGNPDQPSSLEAVTAGTTAAILAHAIVYPLDIIKTKLQVQVKPLDDRTNTKTPADTIAPRPDDTIYTDVFDAVSQMIQEEGIKGLYRGIASTALNTTALNFAYFYWTTSVRTAHQALSRSYNLNASNALAKELLINALGGAMAQLFTNPIAVIATRQQTCRGDDKERSLLAIANDILHLDGWTGFWRGFKVNLILVANPMITYGFYQWLRGRLLRLRAGSITAIEIFLLGSLSKVLATLATHPLIVAKTMLQSKQSEPPDGQPFRGFIEVILYIIRHEGFWRLYKGLSPQIVKGFLVQGLMMIMKERAELVLMSLRKLCQARTRKL</sequence>
<dbReference type="InterPro" id="IPR023395">
    <property type="entry name" value="MCP_dom_sf"/>
</dbReference>
<keyword evidence="12" id="KW-1185">Reference proteome</keyword>
<keyword evidence="5" id="KW-0677">Repeat</keyword>
<dbReference type="PANTHER" id="PTHR45939:SF1">
    <property type="entry name" value="MITOCHONDRIAL THIAMINE PYROPHOSPHATE CARRIER 1-RELATED"/>
    <property type="match status" value="1"/>
</dbReference>